<evidence type="ECO:0000313" key="3">
    <source>
        <dbReference type="Proteomes" id="UP000070700"/>
    </source>
</evidence>
<keyword evidence="1" id="KW-0472">Membrane</keyword>
<evidence type="ECO:0000313" key="2">
    <source>
        <dbReference type="EMBL" id="KUJ09103.1"/>
    </source>
</evidence>
<dbReference type="RefSeq" id="XP_018063458.1">
    <property type="nucleotide sequence ID" value="XM_018218914.1"/>
</dbReference>
<dbReference type="Proteomes" id="UP000070700">
    <property type="component" value="Unassembled WGS sequence"/>
</dbReference>
<dbReference type="GeneID" id="28828640"/>
<keyword evidence="1" id="KW-1133">Transmembrane helix</keyword>
<dbReference type="EMBL" id="KQ947433">
    <property type="protein sequence ID" value="KUJ09103.1"/>
    <property type="molecule type" value="Genomic_DNA"/>
</dbReference>
<reference evidence="2 3" key="1">
    <citation type="submission" date="2015-10" db="EMBL/GenBank/DDBJ databases">
        <title>Full genome of DAOMC 229536 Phialocephala scopiformis, a fungal endophyte of spruce producing the potent anti-insectan compound rugulosin.</title>
        <authorList>
            <consortium name="DOE Joint Genome Institute"/>
            <person name="Walker A.K."/>
            <person name="Frasz S.L."/>
            <person name="Seifert K.A."/>
            <person name="Miller J.D."/>
            <person name="Mondo S.J."/>
            <person name="Labutti K."/>
            <person name="Lipzen A."/>
            <person name="Dockter R."/>
            <person name="Kennedy M."/>
            <person name="Grigoriev I.V."/>
            <person name="Spatafora J.W."/>
        </authorList>
    </citation>
    <scope>NUCLEOTIDE SEQUENCE [LARGE SCALE GENOMIC DNA]</scope>
    <source>
        <strain evidence="2 3">CBS 120377</strain>
    </source>
</reference>
<keyword evidence="1" id="KW-0812">Transmembrane</keyword>
<protein>
    <submittedName>
        <fullName evidence="2">Uncharacterized protein</fullName>
    </submittedName>
</protein>
<gene>
    <name evidence="2" type="ORF">LY89DRAFT_724626</name>
</gene>
<dbReference type="OrthoDB" id="3565447at2759"/>
<proteinExistence type="predicted"/>
<accession>A0A132BA31</accession>
<dbReference type="AlphaFoldDB" id="A0A132BA31"/>
<sequence>MLPVEIGTFWLVAEAAPHPARLDSRINLDIAQNLCTMIRDATTADTTRSPSRTKLTIDTILRSLGLAVFQSSKDGGRKKTALDKSRSQALSRCAVHIIPIIGAIVIISLNFKALYIGATLNAITALQFAAKLHEITMVASIACIVFSYLRYQLTLGDGLPLGATIAGLELTRISYLWSLGFWGALMSPNFSLKQKVQFVLVVVPAIVLVATVGPSSAVCMIPRTSYWPAGSTDIWINGTYDELYSTFVDASGVPSTCANTSIAAGLDGCPSNSWQGLLNYIPFFNATLGPPNSNWISTTTFGVDFLTIPISVGLAGVHSIRSLYITVDDVNQGGSSDPLATIQPAPLADALVLVGSMWATLNATLYGRWSSRLDSIHTMEILQPFVGMTCNWQEVPIEGNSDARTVTFPQGMYMNTTVGYIDYDGISRSDLWNTPGDISKPRLAFVDLPDPQFSNVSVGVVILEPRNPANNTQAIIPCILAAGWGQSKMILSTGNNLQRGTAAVQSTSFVEPFQESYPTNYCFPSFPLIHINITKDWAAYMNPFLPLQNTTVFGALSSLMNNGEISTGTKQEKVNEEGIYTFLITSLLANALSNNSPSLSIQGNITVTPSGRANGNSWLFHNANMFTIPSSPQTANWTKLRIDSFVQGLSLLRVCSGAFGVLRWCFRSQFFCLGYDC</sequence>
<organism evidence="2 3">
    <name type="scientific">Mollisia scopiformis</name>
    <name type="common">Conifer needle endophyte fungus</name>
    <name type="synonym">Phialocephala scopiformis</name>
    <dbReference type="NCBI Taxonomy" id="149040"/>
    <lineage>
        <taxon>Eukaryota</taxon>
        <taxon>Fungi</taxon>
        <taxon>Dikarya</taxon>
        <taxon>Ascomycota</taxon>
        <taxon>Pezizomycotina</taxon>
        <taxon>Leotiomycetes</taxon>
        <taxon>Helotiales</taxon>
        <taxon>Mollisiaceae</taxon>
        <taxon>Mollisia</taxon>
    </lineage>
</organism>
<name>A0A132BA31_MOLSC</name>
<dbReference type="KEGG" id="psco:LY89DRAFT_724626"/>
<evidence type="ECO:0000256" key="1">
    <source>
        <dbReference type="SAM" id="Phobius"/>
    </source>
</evidence>
<dbReference type="InParanoid" id="A0A132BA31"/>
<feature type="transmembrane region" description="Helical" evidence="1">
    <location>
        <begin position="135"/>
        <end position="153"/>
    </location>
</feature>
<feature type="transmembrane region" description="Helical" evidence="1">
    <location>
        <begin position="198"/>
        <end position="218"/>
    </location>
</feature>
<feature type="transmembrane region" description="Helical" evidence="1">
    <location>
        <begin position="89"/>
        <end position="107"/>
    </location>
</feature>
<keyword evidence="3" id="KW-1185">Reference proteome</keyword>